<reference evidence="2 3" key="1">
    <citation type="submission" date="2015-12" db="EMBL/GenBank/DDBJ databases">
        <title>The genome of Folsomia candida.</title>
        <authorList>
            <person name="Faddeeva A."/>
            <person name="Derks M.F."/>
            <person name="Anvar Y."/>
            <person name="Smit S."/>
            <person name="Van Straalen N."/>
            <person name="Roelofs D."/>
        </authorList>
    </citation>
    <scope>NUCLEOTIDE SEQUENCE [LARGE SCALE GENOMIC DNA]</scope>
    <source>
        <strain evidence="2 3">VU population</strain>
        <tissue evidence="2">Whole body</tissue>
    </source>
</reference>
<dbReference type="Proteomes" id="UP000198287">
    <property type="component" value="Unassembled WGS sequence"/>
</dbReference>
<evidence type="ECO:0000313" key="2">
    <source>
        <dbReference type="EMBL" id="OXA36607.1"/>
    </source>
</evidence>
<keyword evidence="1" id="KW-0472">Membrane</keyword>
<organism evidence="2 3">
    <name type="scientific">Folsomia candida</name>
    <name type="common">Springtail</name>
    <dbReference type="NCBI Taxonomy" id="158441"/>
    <lineage>
        <taxon>Eukaryota</taxon>
        <taxon>Metazoa</taxon>
        <taxon>Ecdysozoa</taxon>
        <taxon>Arthropoda</taxon>
        <taxon>Hexapoda</taxon>
        <taxon>Collembola</taxon>
        <taxon>Entomobryomorpha</taxon>
        <taxon>Isotomoidea</taxon>
        <taxon>Isotomidae</taxon>
        <taxon>Proisotominae</taxon>
        <taxon>Folsomia</taxon>
    </lineage>
</organism>
<name>A0A226CVT2_FOLCA</name>
<gene>
    <name evidence="2" type="ORF">Fcan01_28629</name>
</gene>
<dbReference type="AlphaFoldDB" id="A0A226CVT2"/>
<feature type="transmembrane region" description="Helical" evidence="1">
    <location>
        <begin position="76"/>
        <end position="95"/>
    </location>
</feature>
<feature type="non-terminal residue" evidence="2">
    <location>
        <position position="1"/>
    </location>
</feature>
<evidence type="ECO:0000256" key="1">
    <source>
        <dbReference type="SAM" id="Phobius"/>
    </source>
</evidence>
<feature type="transmembrane region" description="Helical" evidence="1">
    <location>
        <begin position="37"/>
        <end position="56"/>
    </location>
</feature>
<proteinExistence type="predicted"/>
<comment type="caution">
    <text evidence="2">The sequence shown here is derived from an EMBL/GenBank/DDBJ whole genome shotgun (WGS) entry which is preliminary data.</text>
</comment>
<keyword evidence="1" id="KW-0812">Transmembrane</keyword>
<protein>
    <submittedName>
        <fullName evidence="2">Uncharacterized protein</fullName>
    </submittedName>
</protein>
<keyword evidence="3" id="KW-1185">Reference proteome</keyword>
<sequence>SVIFKGSKSTESLTIALNLYDQLSIQVGQFNLCFRQIVLPAILTYTISVKILGTYLTLRLSANFFENLGNFLWPVLAWESFLVILGLGTTAGLINKASKQIVVKMKCALFDVISVGGSFASISKSSSIPKVNVVQLDLAEEHPVSMSVHPAARDVESSRLGRGGPCIDLDVRDTWPRNLGR</sequence>
<dbReference type="EMBL" id="LNIX01000091">
    <property type="protein sequence ID" value="OXA36607.1"/>
    <property type="molecule type" value="Genomic_DNA"/>
</dbReference>
<keyword evidence="1" id="KW-1133">Transmembrane helix</keyword>
<accession>A0A226CVT2</accession>
<evidence type="ECO:0000313" key="3">
    <source>
        <dbReference type="Proteomes" id="UP000198287"/>
    </source>
</evidence>